<dbReference type="GO" id="GO:0016810">
    <property type="term" value="F:hydrolase activity, acting on carbon-nitrogen (but not peptide) bonds"/>
    <property type="evidence" value="ECO:0007669"/>
    <property type="project" value="InterPro"/>
</dbReference>
<dbReference type="PROSITE" id="PS51677">
    <property type="entry name" value="NODB"/>
    <property type="match status" value="1"/>
</dbReference>
<proteinExistence type="predicted"/>
<dbReference type="SUPFAM" id="SSF88713">
    <property type="entry name" value="Glycoside hydrolase/deacetylase"/>
    <property type="match status" value="1"/>
</dbReference>
<organism evidence="4 5">
    <name type="scientific">Saltatorellus ferox</name>
    <dbReference type="NCBI Taxonomy" id="2528018"/>
    <lineage>
        <taxon>Bacteria</taxon>
        <taxon>Pseudomonadati</taxon>
        <taxon>Planctomycetota</taxon>
        <taxon>Planctomycetia</taxon>
        <taxon>Planctomycetia incertae sedis</taxon>
        <taxon>Saltatorellus</taxon>
    </lineage>
</organism>
<dbReference type="GO" id="GO:0005576">
    <property type="term" value="C:extracellular region"/>
    <property type="evidence" value="ECO:0007669"/>
    <property type="project" value="UniProtKB-SubCell"/>
</dbReference>
<evidence type="ECO:0000313" key="5">
    <source>
        <dbReference type="Proteomes" id="UP000320390"/>
    </source>
</evidence>
<dbReference type="PANTHER" id="PTHR34216:SF3">
    <property type="entry name" value="POLY-BETA-1,6-N-ACETYL-D-GLUCOSAMINE N-DEACETYLASE"/>
    <property type="match status" value="1"/>
</dbReference>
<evidence type="ECO:0000256" key="2">
    <source>
        <dbReference type="ARBA" id="ARBA00022729"/>
    </source>
</evidence>
<dbReference type="AlphaFoldDB" id="A0A518EP17"/>
<sequence>MYHRVATPPCDPWDIAVSPENFAAHLEVLASLPRVISIGELGDSLRRGHVERSVTLTFDDGYLDNLECAEPLLARHGLPATVFVTTGGLRTGGDTMWWDVVGKALLHQQSLPPSLELGRGESARTWVMPEPCHEDLARWRAEPYGRREKKRPVPDRGRVYLDVYAHLAECEARDRELQIEQLGAWADSVGVETRPGRDERTMTADEVRTLAGRDGMTIGSHTQSHPFLSRVDAGRRREELAGSKRELQEVTGEEVVDFSYPNGDVPTTGAEEVARAGFATACTSRGAAAFPGQSPLAIPRLIVRDWEQERFARWLWQWGHG</sequence>
<keyword evidence="5" id="KW-1185">Reference proteome</keyword>
<gene>
    <name evidence="4" type="ORF">Poly30_13310</name>
</gene>
<evidence type="ECO:0000259" key="3">
    <source>
        <dbReference type="PROSITE" id="PS51677"/>
    </source>
</evidence>
<dbReference type="EMBL" id="CP036434">
    <property type="protein sequence ID" value="QDV05828.1"/>
    <property type="molecule type" value="Genomic_DNA"/>
</dbReference>
<dbReference type="Pfam" id="PF01522">
    <property type="entry name" value="Polysacc_deac_1"/>
    <property type="match status" value="2"/>
</dbReference>
<dbReference type="GO" id="GO:0005975">
    <property type="term" value="P:carbohydrate metabolic process"/>
    <property type="evidence" value="ECO:0007669"/>
    <property type="project" value="InterPro"/>
</dbReference>
<evidence type="ECO:0000256" key="1">
    <source>
        <dbReference type="ARBA" id="ARBA00004613"/>
    </source>
</evidence>
<name>A0A518EP17_9BACT</name>
<dbReference type="CDD" id="cd10918">
    <property type="entry name" value="CE4_NodB_like_5s_6s"/>
    <property type="match status" value="1"/>
</dbReference>
<dbReference type="InterPro" id="IPR002509">
    <property type="entry name" value="NODB_dom"/>
</dbReference>
<dbReference type="PANTHER" id="PTHR34216">
    <property type="match status" value="1"/>
</dbReference>
<dbReference type="Proteomes" id="UP000320390">
    <property type="component" value="Chromosome"/>
</dbReference>
<accession>A0A518EP17</accession>
<comment type="subcellular location">
    <subcellularLocation>
        <location evidence="1">Secreted</location>
    </subcellularLocation>
</comment>
<evidence type="ECO:0000313" key="4">
    <source>
        <dbReference type="EMBL" id="QDV05828.1"/>
    </source>
</evidence>
<reference evidence="4 5" key="1">
    <citation type="submission" date="2019-02" db="EMBL/GenBank/DDBJ databases">
        <title>Deep-cultivation of Planctomycetes and their phenomic and genomic characterization uncovers novel biology.</title>
        <authorList>
            <person name="Wiegand S."/>
            <person name="Jogler M."/>
            <person name="Boedeker C."/>
            <person name="Pinto D."/>
            <person name="Vollmers J."/>
            <person name="Rivas-Marin E."/>
            <person name="Kohn T."/>
            <person name="Peeters S.H."/>
            <person name="Heuer A."/>
            <person name="Rast P."/>
            <person name="Oberbeckmann S."/>
            <person name="Bunk B."/>
            <person name="Jeske O."/>
            <person name="Meyerdierks A."/>
            <person name="Storesund J.E."/>
            <person name="Kallscheuer N."/>
            <person name="Luecker S."/>
            <person name="Lage O.M."/>
            <person name="Pohl T."/>
            <person name="Merkel B.J."/>
            <person name="Hornburger P."/>
            <person name="Mueller R.-W."/>
            <person name="Bruemmer F."/>
            <person name="Labrenz M."/>
            <person name="Spormann A.M."/>
            <person name="Op den Camp H."/>
            <person name="Overmann J."/>
            <person name="Amann R."/>
            <person name="Jetten M.S.M."/>
            <person name="Mascher T."/>
            <person name="Medema M.H."/>
            <person name="Devos D.P."/>
            <person name="Kaster A.-K."/>
            <person name="Ovreas L."/>
            <person name="Rohde M."/>
            <person name="Galperin M.Y."/>
            <person name="Jogler C."/>
        </authorList>
    </citation>
    <scope>NUCLEOTIDE SEQUENCE [LARGE SCALE GENOMIC DNA]</scope>
    <source>
        <strain evidence="4 5">Poly30</strain>
    </source>
</reference>
<feature type="domain" description="NodB homology" evidence="3">
    <location>
        <begin position="52"/>
        <end position="321"/>
    </location>
</feature>
<dbReference type="InterPro" id="IPR051398">
    <property type="entry name" value="Polysacch_Deacetylase"/>
</dbReference>
<dbReference type="InterPro" id="IPR011330">
    <property type="entry name" value="Glyco_hydro/deAcase_b/a-brl"/>
</dbReference>
<dbReference type="Gene3D" id="3.20.20.370">
    <property type="entry name" value="Glycoside hydrolase/deacetylase"/>
    <property type="match status" value="1"/>
</dbReference>
<protein>
    <submittedName>
        <fullName evidence="4">Polysaccharide deacetylase</fullName>
    </submittedName>
</protein>
<keyword evidence="2" id="KW-0732">Signal</keyword>